<proteinExistence type="predicted"/>
<comment type="caution">
    <text evidence="1">The sequence shown here is derived from an EMBL/GenBank/DDBJ whole genome shotgun (WGS) entry which is preliminary data.</text>
</comment>
<protein>
    <submittedName>
        <fullName evidence="1">Uncharacterized protein</fullName>
    </submittedName>
</protein>
<sequence length="75" mass="9018">MKSFLIWFRPHHHNRILTSATTNLGFDVKDTNIYVEVWRYYLLTNRPEKDEEVESLRKKFVGVKPTGRRGKKLKQ</sequence>
<evidence type="ECO:0000313" key="1">
    <source>
        <dbReference type="EMBL" id="KAI5351010.1"/>
    </source>
</evidence>
<accession>A0AAD4ZMV3</accession>
<evidence type="ECO:0000313" key="2">
    <source>
        <dbReference type="Proteomes" id="UP001054821"/>
    </source>
</evidence>
<keyword evidence="2" id="KW-1185">Reference proteome</keyword>
<organism evidence="1 2">
    <name type="scientific">Prunus dulcis</name>
    <name type="common">Almond</name>
    <name type="synonym">Amygdalus dulcis</name>
    <dbReference type="NCBI Taxonomy" id="3755"/>
    <lineage>
        <taxon>Eukaryota</taxon>
        <taxon>Viridiplantae</taxon>
        <taxon>Streptophyta</taxon>
        <taxon>Embryophyta</taxon>
        <taxon>Tracheophyta</taxon>
        <taxon>Spermatophyta</taxon>
        <taxon>Magnoliopsida</taxon>
        <taxon>eudicotyledons</taxon>
        <taxon>Gunneridae</taxon>
        <taxon>Pentapetalae</taxon>
        <taxon>rosids</taxon>
        <taxon>fabids</taxon>
        <taxon>Rosales</taxon>
        <taxon>Rosaceae</taxon>
        <taxon>Amygdaloideae</taxon>
        <taxon>Amygdaleae</taxon>
        <taxon>Prunus</taxon>
    </lineage>
</organism>
<dbReference type="Proteomes" id="UP001054821">
    <property type="component" value="Chromosome 1"/>
</dbReference>
<gene>
    <name evidence="1" type="ORF">L3X38_003901</name>
</gene>
<reference evidence="1 2" key="1">
    <citation type="journal article" date="2022" name="G3 (Bethesda)">
        <title>Whole-genome sequence and methylome profiling of the almond [Prunus dulcis (Mill.) D.A. Webb] cultivar 'Nonpareil'.</title>
        <authorList>
            <person name="D'Amico-Willman K.M."/>
            <person name="Ouma W.Z."/>
            <person name="Meulia T."/>
            <person name="Sideli G.M."/>
            <person name="Gradziel T.M."/>
            <person name="Fresnedo-Ramirez J."/>
        </authorList>
    </citation>
    <scope>NUCLEOTIDE SEQUENCE [LARGE SCALE GENOMIC DNA]</scope>
    <source>
        <strain evidence="1">Clone GOH B32 T37-40</strain>
    </source>
</reference>
<dbReference type="AlphaFoldDB" id="A0AAD4ZMV3"/>
<name>A0AAD4ZMV3_PRUDU</name>
<dbReference type="EMBL" id="JAJFAZ020000001">
    <property type="protein sequence ID" value="KAI5351010.1"/>
    <property type="molecule type" value="Genomic_DNA"/>
</dbReference>